<dbReference type="PANTHER" id="PTHR46211">
    <property type="entry name" value="GLYCEROPHOSPHORYL DIESTER PHOSPHODIESTERASE"/>
    <property type="match status" value="1"/>
</dbReference>
<protein>
    <submittedName>
        <fullName evidence="2">Glycerophosphodiester phosphodiesterase family protein</fullName>
    </submittedName>
    <submittedName>
        <fullName evidence="3">Glycerophosphoryl diester phosphodiesterase</fullName>
    </submittedName>
</protein>
<evidence type="ECO:0000313" key="4">
    <source>
        <dbReference type="Proteomes" id="UP000094761"/>
    </source>
</evidence>
<evidence type="ECO:0000313" key="2">
    <source>
        <dbReference type="EMBL" id="MDC5741781.1"/>
    </source>
</evidence>
<sequence length="233" mass="26665">MIIVGHRGVAGRYPENTKSSIEAAINLGLHWVEVDVQPTKDDQLVICHDHTINRCSDGSGRIDKLTLKQLKQYDFGAWFNAEFANQSLLTLEELLTLAKTHNLKLNLEIKVDRHDVQKVCELLKEQLAKSNVDPSDVVLSSFSHAVIRQLSQSLPQYRLGVLCNRLDKKTKALLKEVEAFSCNINYRWANKQQIEQLKHDGYQVWSYTVNNPNSLKHLPNLDAIFSDFPERFL</sequence>
<dbReference type="RefSeq" id="WP_069666434.1">
    <property type="nucleotide sequence ID" value="NZ_JAPFIM010000026.1"/>
</dbReference>
<dbReference type="PROSITE" id="PS51704">
    <property type="entry name" value="GP_PDE"/>
    <property type="match status" value="1"/>
</dbReference>
<name>A0A178JF54_9VIBR</name>
<dbReference type="OrthoDB" id="9795622at2"/>
<dbReference type="PANTHER" id="PTHR46211:SF1">
    <property type="entry name" value="GLYCEROPHOSPHODIESTER PHOSPHODIESTERASE, CYTOPLASMIC"/>
    <property type="match status" value="1"/>
</dbReference>
<evidence type="ECO:0000313" key="3">
    <source>
        <dbReference type="EMBL" id="OAN00516.1"/>
    </source>
</evidence>
<dbReference type="AlphaFoldDB" id="A0A178JF54"/>
<dbReference type="Proteomes" id="UP000094761">
    <property type="component" value="Unassembled WGS sequence"/>
</dbReference>
<dbReference type="EMBL" id="JAPFIT010000018">
    <property type="protein sequence ID" value="MDC5741781.1"/>
    <property type="molecule type" value="Genomic_DNA"/>
</dbReference>
<gene>
    <name evidence="3" type="ORF">AZ468_05165</name>
    <name evidence="2" type="ORF">OPW20_17035</name>
</gene>
<dbReference type="InterPro" id="IPR017946">
    <property type="entry name" value="PLC-like_Pdiesterase_TIM-brl"/>
</dbReference>
<dbReference type="GO" id="GO:0006629">
    <property type="term" value="P:lipid metabolic process"/>
    <property type="evidence" value="ECO:0007669"/>
    <property type="project" value="InterPro"/>
</dbReference>
<accession>A0A178JF54</accession>
<evidence type="ECO:0000259" key="1">
    <source>
        <dbReference type="PROSITE" id="PS51704"/>
    </source>
</evidence>
<feature type="domain" description="GP-PDE" evidence="1">
    <location>
        <begin position="1"/>
        <end position="233"/>
    </location>
</feature>
<dbReference type="Pfam" id="PF03009">
    <property type="entry name" value="GDPD"/>
    <property type="match status" value="1"/>
</dbReference>
<dbReference type="Gene3D" id="3.20.20.190">
    <property type="entry name" value="Phosphatidylinositol (PI) phosphodiesterase"/>
    <property type="match status" value="1"/>
</dbReference>
<organism evidence="3 4">
    <name type="scientific">Vibrio europaeus</name>
    <dbReference type="NCBI Taxonomy" id="300876"/>
    <lineage>
        <taxon>Bacteria</taxon>
        <taxon>Pseudomonadati</taxon>
        <taxon>Pseudomonadota</taxon>
        <taxon>Gammaproteobacteria</taxon>
        <taxon>Vibrionales</taxon>
        <taxon>Vibrionaceae</taxon>
        <taxon>Vibrio</taxon>
        <taxon>Vibrio oreintalis group</taxon>
    </lineage>
</organism>
<reference evidence="3 4" key="1">
    <citation type="submission" date="2016-03" db="EMBL/GenBank/DDBJ databases">
        <title>Draft genome sequence of the Vibrio tubiashii subs. europaeus.</title>
        <authorList>
            <person name="Spinard E."/>
            <person name="Dubert J."/>
            <person name="Nelson D.R."/>
            <person name="Barja J.L."/>
        </authorList>
    </citation>
    <scope>NUCLEOTIDE SEQUENCE [LARGE SCALE GENOMIC DNA]</scope>
    <source>
        <strain evidence="4">PP-638</strain>
        <strain evidence="3">PP2-638</strain>
    </source>
</reference>
<dbReference type="GO" id="GO:0008081">
    <property type="term" value="F:phosphoric diester hydrolase activity"/>
    <property type="evidence" value="ECO:0007669"/>
    <property type="project" value="InterPro"/>
</dbReference>
<evidence type="ECO:0000313" key="5">
    <source>
        <dbReference type="Proteomes" id="UP001150001"/>
    </source>
</evidence>
<keyword evidence="5" id="KW-1185">Reference proteome</keyword>
<comment type="caution">
    <text evidence="3">The sequence shown here is derived from an EMBL/GenBank/DDBJ whole genome shotgun (WGS) entry which is preliminary data.</text>
</comment>
<dbReference type="EMBL" id="LUAX01000001">
    <property type="protein sequence ID" value="OAN00516.1"/>
    <property type="molecule type" value="Genomic_DNA"/>
</dbReference>
<dbReference type="InterPro" id="IPR030395">
    <property type="entry name" value="GP_PDE_dom"/>
</dbReference>
<dbReference type="SUPFAM" id="SSF51695">
    <property type="entry name" value="PLC-like phosphodiesterases"/>
    <property type="match status" value="1"/>
</dbReference>
<dbReference type="GeneID" id="78075070"/>
<reference evidence="2" key="2">
    <citation type="submission" date="2022-11" db="EMBL/GenBank/DDBJ databases">
        <title>Role of the vibriolysin VemA secreted by the emergent pathogen Vibrio europaeus in the colonization of Manila clam mucus.</title>
        <authorList>
            <person name="Martinez C."/>
            <person name="Rodriguez S."/>
            <person name="Vences A."/>
            <person name="Barja J.L."/>
            <person name="Toranzo A.E."/>
            <person name="Dubert J."/>
        </authorList>
    </citation>
    <scope>NUCLEOTIDE SEQUENCE</scope>
    <source>
        <strain evidence="2">3454</strain>
    </source>
</reference>
<proteinExistence type="predicted"/>
<dbReference type="Proteomes" id="UP001150001">
    <property type="component" value="Unassembled WGS sequence"/>
</dbReference>